<evidence type="ECO:0000313" key="2">
    <source>
        <dbReference type="EMBL" id="GFH30322.1"/>
    </source>
</evidence>
<dbReference type="AlphaFoldDB" id="A0A6A0ACM6"/>
<feature type="region of interest" description="Disordered" evidence="1">
    <location>
        <begin position="41"/>
        <end position="70"/>
    </location>
</feature>
<gene>
    <name evidence="2" type="ORF">HaLaN_29155</name>
</gene>
<organism evidence="2 3">
    <name type="scientific">Haematococcus lacustris</name>
    <name type="common">Green alga</name>
    <name type="synonym">Haematococcus pluvialis</name>
    <dbReference type="NCBI Taxonomy" id="44745"/>
    <lineage>
        <taxon>Eukaryota</taxon>
        <taxon>Viridiplantae</taxon>
        <taxon>Chlorophyta</taxon>
        <taxon>core chlorophytes</taxon>
        <taxon>Chlorophyceae</taxon>
        <taxon>CS clade</taxon>
        <taxon>Chlamydomonadales</taxon>
        <taxon>Haematococcaceae</taxon>
        <taxon>Haematococcus</taxon>
    </lineage>
</organism>
<keyword evidence="3" id="KW-1185">Reference proteome</keyword>
<protein>
    <submittedName>
        <fullName evidence="2">Uncharacterized protein</fullName>
    </submittedName>
</protein>
<evidence type="ECO:0000256" key="1">
    <source>
        <dbReference type="SAM" id="MobiDB-lite"/>
    </source>
</evidence>
<name>A0A6A0ACM6_HAELA</name>
<evidence type="ECO:0000313" key="3">
    <source>
        <dbReference type="Proteomes" id="UP000485058"/>
    </source>
</evidence>
<comment type="caution">
    <text evidence="2">The sequence shown here is derived from an EMBL/GenBank/DDBJ whole genome shotgun (WGS) entry which is preliminary data.</text>
</comment>
<sequence>MLPPGPYPHLQLVSCPCGRGLAPHVAGQAGGCGSHLERPLGIKPAGASHRLGPGPHGSKRRLTSPVRSRELTASTAWTMIATG</sequence>
<dbReference type="EMBL" id="BLLF01004834">
    <property type="protein sequence ID" value="GFH30322.1"/>
    <property type="molecule type" value="Genomic_DNA"/>
</dbReference>
<reference evidence="2 3" key="1">
    <citation type="submission" date="2020-02" db="EMBL/GenBank/DDBJ databases">
        <title>Draft genome sequence of Haematococcus lacustris strain NIES-144.</title>
        <authorList>
            <person name="Morimoto D."/>
            <person name="Nakagawa S."/>
            <person name="Yoshida T."/>
            <person name="Sawayama S."/>
        </authorList>
    </citation>
    <scope>NUCLEOTIDE SEQUENCE [LARGE SCALE GENOMIC DNA]</scope>
    <source>
        <strain evidence="2 3">NIES-144</strain>
    </source>
</reference>
<accession>A0A6A0ACM6</accession>
<dbReference type="Proteomes" id="UP000485058">
    <property type="component" value="Unassembled WGS sequence"/>
</dbReference>
<proteinExistence type="predicted"/>
<feature type="non-terminal residue" evidence="2">
    <location>
        <position position="1"/>
    </location>
</feature>